<evidence type="ECO:0000313" key="1">
    <source>
        <dbReference type="EMBL" id="KZT60077.1"/>
    </source>
</evidence>
<gene>
    <name evidence="1" type="ORF">CALCODRAFT_507073</name>
</gene>
<name>A0A165I384_9BASI</name>
<evidence type="ECO:0000313" key="2">
    <source>
        <dbReference type="Proteomes" id="UP000076842"/>
    </source>
</evidence>
<dbReference type="EMBL" id="KV423934">
    <property type="protein sequence ID" value="KZT60077.1"/>
    <property type="molecule type" value="Genomic_DNA"/>
</dbReference>
<organism evidence="1 2">
    <name type="scientific">Calocera cornea HHB12733</name>
    <dbReference type="NCBI Taxonomy" id="1353952"/>
    <lineage>
        <taxon>Eukaryota</taxon>
        <taxon>Fungi</taxon>
        <taxon>Dikarya</taxon>
        <taxon>Basidiomycota</taxon>
        <taxon>Agaricomycotina</taxon>
        <taxon>Dacrymycetes</taxon>
        <taxon>Dacrymycetales</taxon>
        <taxon>Dacrymycetaceae</taxon>
        <taxon>Calocera</taxon>
    </lineage>
</organism>
<dbReference type="Proteomes" id="UP000076842">
    <property type="component" value="Unassembled WGS sequence"/>
</dbReference>
<keyword evidence="2" id="KW-1185">Reference proteome</keyword>
<protein>
    <submittedName>
        <fullName evidence="1">Uncharacterized protein</fullName>
    </submittedName>
</protein>
<sequence>MVLSYENLPAFLYEDADLASDFGDAKTGSRSFLVAFKNGTFETLKYQDGSSDVLDFDGSMSVHGCLDGCIRLHAVDWSTNKQVLLSCGDIKGKCVAAFTSDVVAVAHTSTLFVFAISDIHDFNMGKDDHNAMELRPNKALPLRHPLEEAVIKGGLGGGHSSVTMIWQDSARISVLHAPRAATVNDLYAEGCVWTVKIDRSHRNQAWPEKPPGRSSLMMGVRQFPNPSLTESVRAAPQIRAEQLPPGFGSYIQDIMPVYLSVPDGHLEALTRGFGVRYLPTMLAYHTSGNQVLAGYQDAIDDAIVFRIGRYEASTFNDTEGHGNDNVMEDIWKVQVYRFSPTDESVLSRPIKNYFGDHPTLSSSHILADRALINDLAMLREGSLEEQSTAFRRLCL</sequence>
<accession>A0A165I384</accession>
<reference evidence="1 2" key="1">
    <citation type="journal article" date="2016" name="Mol. Biol. Evol.">
        <title>Comparative Genomics of Early-Diverging Mushroom-Forming Fungi Provides Insights into the Origins of Lignocellulose Decay Capabilities.</title>
        <authorList>
            <person name="Nagy L.G."/>
            <person name="Riley R."/>
            <person name="Tritt A."/>
            <person name="Adam C."/>
            <person name="Daum C."/>
            <person name="Floudas D."/>
            <person name="Sun H."/>
            <person name="Yadav J.S."/>
            <person name="Pangilinan J."/>
            <person name="Larsson K.H."/>
            <person name="Matsuura K."/>
            <person name="Barry K."/>
            <person name="Labutti K."/>
            <person name="Kuo R."/>
            <person name="Ohm R.A."/>
            <person name="Bhattacharya S.S."/>
            <person name="Shirouzu T."/>
            <person name="Yoshinaga Y."/>
            <person name="Martin F.M."/>
            <person name="Grigoriev I.V."/>
            <person name="Hibbett D.S."/>
        </authorList>
    </citation>
    <scope>NUCLEOTIDE SEQUENCE [LARGE SCALE GENOMIC DNA]</scope>
    <source>
        <strain evidence="1 2">HHB12733</strain>
    </source>
</reference>
<dbReference type="AlphaFoldDB" id="A0A165I384"/>
<dbReference type="InParanoid" id="A0A165I384"/>
<proteinExistence type="predicted"/>